<dbReference type="InterPro" id="IPR005467">
    <property type="entry name" value="His_kinase_dom"/>
</dbReference>
<feature type="domain" description="Histidine kinase" evidence="15">
    <location>
        <begin position="158"/>
        <end position="374"/>
    </location>
</feature>
<dbReference type="InterPro" id="IPR004358">
    <property type="entry name" value="Sig_transdc_His_kin-like_C"/>
</dbReference>
<name>A0A542ZTK7_RARFA</name>
<evidence type="ECO:0000256" key="7">
    <source>
        <dbReference type="ARBA" id="ARBA00022741"/>
    </source>
</evidence>
<keyword evidence="14" id="KW-0812">Transmembrane</keyword>
<keyword evidence="7" id="KW-0547">Nucleotide-binding</keyword>
<comment type="caution">
    <text evidence="16">The sequence shown here is derived from an EMBL/GenBank/DDBJ whole genome shotgun (WGS) entry which is preliminary data.</text>
</comment>
<keyword evidence="9" id="KW-0067">ATP-binding</keyword>
<dbReference type="PANTHER" id="PTHR45453:SF1">
    <property type="entry name" value="PHOSPHATE REGULON SENSOR PROTEIN PHOR"/>
    <property type="match status" value="1"/>
</dbReference>
<dbReference type="InterPro" id="IPR036097">
    <property type="entry name" value="HisK_dim/P_sf"/>
</dbReference>
<dbReference type="AlphaFoldDB" id="A0A542ZTK7"/>
<proteinExistence type="predicted"/>
<dbReference type="Pfam" id="PF00512">
    <property type="entry name" value="HisKA"/>
    <property type="match status" value="1"/>
</dbReference>
<evidence type="ECO:0000256" key="9">
    <source>
        <dbReference type="ARBA" id="ARBA00022840"/>
    </source>
</evidence>
<dbReference type="SUPFAM" id="SSF55874">
    <property type="entry name" value="ATPase domain of HSP90 chaperone/DNA topoisomerase II/histidine kinase"/>
    <property type="match status" value="1"/>
</dbReference>
<evidence type="ECO:0000256" key="8">
    <source>
        <dbReference type="ARBA" id="ARBA00022777"/>
    </source>
</evidence>
<feature type="region of interest" description="Disordered" evidence="13">
    <location>
        <begin position="373"/>
        <end position="393"/>
    </location>
</feature>
<keyword evidence="4" id="KW-1003">Cell membrane</keyword>
<evidence type="ECO:0000256" key="13">
    <source>
        <dbReference type="SAM" id="MobiDB-lite"/>
    </source>
</evidence>
<dbReference type="PROSITE" id="PS50109">
    <property type="entry name" value="HIS_KIN"/>
    <property type="match status" value="1"/>
</dbReference>
<evidence type="ECO:0000259" key="15">
    <source>
        <dbReference type="PROSITE" id="PS50109"/>
    </source>
</evidence>
<dbReference type="CDD" id="cd00075">
    <property type="entry name" value="HATPase"/>
    <property type="match status" value="1"/>
</dbReference>
<evidence type="ECO:0000256" key="12">
    <source>
        <dbReference type="ARBA" id="ARBA00039401"/>
    </source>
</evidence>
<dbReference type="InterPro" id="IPR003594">
    <property type="entry name" value="HATPase_dom"/>
</dbReference>
<sequence>MSMQSPWLILVAGLLGVFVGMIAMIAFRYSEKSQTEVPERTEPELADDIIRVLAVVRSAVIVLGPGDVVLRASPAAYALGMVRGEYLVHDQVREVVEQVRATGEIVDEELELQRGSQRDLVIVGVRVAYLTNEVVVIFAEDHTQARRIEQIRQDFSVNVSHELKTPVGAISLLAETLESAANDPEAVRRFAGKTKQEAVRLAALVHDLIELSRLQSASALMDVRLVEVDDVIAQAAEDVRVIAQGREQDITLPEASTWRVYGDEALLVAAIRNLLTNASAYSPKNSSIQIALSRKDGMVGIEVLDHGIGLSEQDQERIFERFYRSDPARARDTGGTGLGLSIVKHIAQDHGGQITVWSAPGQGSTFTLWIPESQEESDSHHNDIENEEGNRSA</sequence>
<evidence type="ECO:0000313" key="16">
    <source>
        <dbReference type="EMBL" id="TQL63695.1"/>
    </source>
</evidence>
<dbReference type="Proteomes" id="UP000315389">
    <property type="component" value="Unassembled WGS sequence"/>
</dbReference>
<keyword evidence="11 14" id="KW-0472">Membrane</keyword>
<evidence type="ECO:0000256" key="10">
    <source>
        <dbReference type="ARBA" id="ARBA00023012"/>
    </source>
</evidence>
<comment type="subcellular location">
    <subcellularLocation>
        <location evidence="2">Cell membrane</location>
    </subcellularLocation>
</comment>
<dbReference type="PRINTS" id="PR00344">
    <property type="entry name" value="BCTRLSENSOR"/>
</dbReference>
<protein>
    <recommendedName>
        <fullName evidence="12">Sensor-like histidine kinase SenX3</fullName>
        <ecNumber evidence="3">2.7.13.3</ecNumber>
    </recommendedName>
</protein>
<accession>A0A542ZTK7</accession>
<dbReference type="PANTHER" id="PTHR45453">
    <property type="entry name" value="PHOSPHATE REGULON SENSOR PROTEIN PHOR"/>
    <property type="match status" value="1"/>
</dbReference>
<evidence type="ECO:0000256" key="6">
    <source>
        <dbReference type="ARBA" id="ARBA00022679"/>
    </source>
</evidence>
<dbReference type="GO" id="GO:0000155">
    <property type="term" value="F:phosphorelay sensor kinase activity"/>
    <property type="evidence" value="ECO:0007669"/>
    <property type="project" value="InterPro"/>
</dbReference>
<keyword evidence="8 16" id="KW-0418">Kinase</keyword>
<keyword evidence="10" id="KW-0902">Two-component regulatory system</keyword>
<dbReference type="InterPro" id="IPR036890">
    <property type="entry name" value="HATPase_C_sf"/>
</dbReference>
<dbReference type="GO" id="GO:0005886">
    <property type="term" value="C:plasma membrane"/>
    <property type="evidence" value="ECO:0007669"/>
    <property type="project" value="UniProtKB-SubCell"/>
</dbReference>
<feature type="transmembrane region" description="Helical" evidence="14">
    <location>
        <begin position="7"/>
        <end position="27"/>
    </location>
</feature>
<dbReference type="SUPFAM" id="SSF47384">
    <property type="entry name" value="Homodimeric domain of signal transducing histidine kinase"/>
    <property type="match status" value="1"/>
</dbReference>
<dbReference type="InterPro" id="IPR003661">
    <property type="entry name" value="HisK_dim/P_dom"/>
</dbReference>
<evidence type="ECO:0000313" key="17">
    <source>
        <dbReference type="Proteomes" id="UP000315389"/>
    </source>
</evidence>
<evidence type="ECO:0000256" key="11">
    <source>
        <dbReference type="ARBA" id="ARBA00023136"/>
    </source>
</evidence>
<dbReference type="SMART" id="SM00388">
    <property type="entry name" value="HisKA"/>
    <property type="match status" value="1"/>
</dbReference>
<evidence type="ECO:0000256" key="1">
    <source>
        <dbReference type="ARBA" id="ARBA00000085"/>
    </source>
</evidence>
<dbReference type="GO" id="GO:0004721">
    <property type="term" value="F:phosphoprotein phosphatase activity"/>
    <property type="evidence" value="ECO:0007669"/>
    <property type="project" value="TreeGrafter"/>
</dbReference>
<dbReference type="InterPro" id="IPR050351">
    <property type="entry name" value="BphY/WalK/GraS-like"/>
</dbReference>
<dbReference type="Gene3D" id="1.10.287.130">
    <property type="match status" value="1"/>
</dbReference>
<keyword evidence="14" id="KW-1133">Transmembrane helix</keyword>
<dbReference type="EC" id="2.7.13.3" evidence="3"/>
<organism evidence="16 17">
    <name type="scientific">Rarobacter faecitabidus</name>
    <dbReference type="NCBI Taxonomy" id="13243"/>
    <lineage>
        <taxon>Bacteria</taxon>
        <taxon>Bacillati</taxon>
        <taxon>Actinomycetota</taxon>
        <taxon>Actinomycetes</taxon>
        <taxon>Micrococcales</taxon>
        <taxon>Rarobacteraceae</taxon>
        <taxon>Rarobacter</taxon>
    </lineage>
</organism>
<evidence type="ECO:0000256" key="3">
    <source>
        <dbReference type="ARBA" id="ARBA00012438"/>
    </source>
</evidence>
<dbReference type="FunFam" id="3.30.565.10:FF:000006">
    <property type="entry name" value="Sensor histidine kinase WalK"/>
    <property type="match status" value="1"/>
</dbReference>
<reference evidence="16 17" key="1">
    <citation type="submission" date="2019-06" db="EMBL/GenBank/DDBJ databases">
        <title>Sequencing the genomes of 1000 actinobacteria strains.</title>
        <authorList>
            <person name="Klenk H.-P."/>
        </authorList>
    </citation>
    <scope>NUCLEOTIDE SEQUENCE [LARGE SCALE GENOMIC DNA]</scope>
    <source>
        <strain evidence="16 17">DSM 4813</strain>
    </source>
</reference>
<dbReference type="GO" id="GO:0005524">
    <property type="term" value="F:ATP binding"/>
    <property type="evidence" value="ECO:0007669"/>
    <property type="project" value="UniProtKB-KW"/>
</dbReference>
<dbReference type="FunFam" id="1.10.287.130:FF:000008">
    <property type="entry name" value="Two-component sensor histidine kinase"/>
    <property type="match status" value="1"/>
</dbReference>
<gene>
    <name evidence="16" type="ORF">FB461_0163</name>
</gene>
<keyword evidence="17" id="KW-1185">Reference proteome</keyword>
<keyword evidence="5" id="KW-0597">Phosphoprotein</keyword>
<dbReference type="Pfam" id="PF02518">
    <property type="entry name" value="HATPase_c"/>
    <property type="match status" value="1"/>
</dbReference>
<dbReference type="EMBL" id="VFOS01000001">
    <property type="protein sequence ID" value="TQL63695.1"/>
    <property type="molecule type" value="Genomic_DNA"/>
</dbReference>
<evidence type="ECO:0000256" key="5">
    <source>
        <dbReference type="ARBA" id="ARBA00022553"/>
    </source>
</evidence>
<keyword evidence="6" id="KW-0808">Transferase</keyword>
<dbReference type="GO" id="GO:0016036">
    <property type="term" value="P:cellular response to phosphate starvation"/>
    <property type="evidence" value="ECO:0007669"/>
    <property type="project" value="TreeGrafter"/>
</dbReference>
<comment type="catalytic activity">
    <reaction evidence="1">
        <text>ATP + protein L-histidine = ADP + protein N-phospho-L-histidine.</text>
        <dbReference type="EC" id="2.7.13.3"/>
    </reaction>
</comment>
<feature type="compositionally biased region" description="Basic and acidic residues" evidence="13">
    <location>
        <begin position="377"/>
        <end position="393"/>
    </location>
</feature>
<evidence type="ECO:0000256" key="14">
    <source>
        <dbReference type="SAM" id="Phobius"/>
    </source>
</evidence>
<evidence type="ECO:0000256" key="2">
    <source>
        <dbReference type="ARBA" id="ARBA00004236"/>
    </source>
</evidence>
<dbReference type="OrthoDB" id="9813151at2"/>
<dbReference type="Gene3D" id="3.30.565.10">
    <property type="entry name" value="Histidine kinase-like ATPase, C-terminal domain"/>
    <property type="match status" value="1"/>
</dbReference>
<evidence type="ECO:0000256" key="4">
    <source>
        <dbReference type="ARBA" id="ARBA00022475"/>
    </source>
</evidence>
<dbReference type="SMART" id="SM00387">
    <property type="entry name" value="HATPase_c"/>
    <property type="match status" value="1"/>
</dbReference>
<dbReference type="CDD" id="cd00082">
    <property type="entry name" value="HisKA"/>
    <property type="match status" value="1"/>
</dbReference>